<sequence>MRGWSTIATENVAPAASTVCVVRPPNTACDAHISAVTGKWNLFSPVAGHGTDATTPSASASSSATSASK</sequence>
<evidence type="ECO:0000313" key="3">
    <source>
        <dbReference type="Proteomes" id="UP001150924"/>
    </source>
</evidence>
<protein>
    <submittedName>
        <fullName evidence="2">Uncharacterized protein</fullName>
    </submittedName>
</protein>
<organism evidence="2 3">
    <name type="scientific">Nannocystis pusilla</name>
    <dbReference type="NCBI Taxonomy" id="889268"/>
    <lineage>
        <taxon>Bacteria</taxon>
        <taxon>Pseudomonadati</taxon>
        <taxon>Myxococcota</taxon>
        <taxon>Polyangia</taxon>
        <taxon>Nannocystales</taxon>
        <taxon>Nannocystaceae</taxon>
        <taxon>Nannocystis</taxon>
    </lineage>
</organism>
<dbReference type="AlphaFoldDB" id="A0A9X3J0L3"/>
<keyword evidence="3" id="KW-1185">Reference proteome</keyword>
<proteinExistence type="predicted"/>
<comment type="caution">
    <text evidence="2">The sequence shown here is derived from an EMBL/GenBank/DDBJ whole genome shotgun (WGS) entry which is preliminary data.</text>
</comment>
<feature type="compositionally biased region" description="Low complexity" evidence="1">
    <location>
        <begin position="53"/>
        <end position="69"/>
    </location>
</feature>
<reference evidence="2" key="1">
    <citation type="submission" date="2022-11" db="EMBL/GenBank/DDBJ databases">
        <title>Minimal conservation of predation-associated metabolite biosynthetic gene clusters underscores biosynthetic potential of Myxococcota including descriptions for ten novel species: Archangium lansinium sp. nov., Myxococcus landrumus sp. nov., Nannocystis bai.</title>
        <authorList>
            <person name="Ahearne A."/>
            <person name="Stevens C."/>
            <person name="Phillips K."/>
        </authorList>
    </citation>
    <scope>NUCLEOTIDE SEQUENCE</scope>
    <source>
        <strain evidence="2">Na p29</strain>
    </source>
</reference>
<dbReference type="RefSeq" id="WP_267775130.1">
    <property type="nucleotide sequence ID" value="NZ_JAPNKE010000002.1"/>
</dbReference>
<dbReference type="Proteomes" id="UP001150924">
    <property type="component" value="Unassembled WGS sequence"/>
</dbReference>
<name>A0A9X3J0L3_9BACT</name>
<evidence type="ECO:0000256" key="1">
    <source>
        <dbReference type="SAM" id="MobiDB-lite"/>
    </source>
</evidence>
<feature type="region of interest" description="Disordered" evidence="1">
    <location>
        <begin position="47"/>
        <end position="69"/>
    </location>
</feature>
<dbReference type="EMBL" id="JAPNKE010000002">
    <property type="protein sequence ID" value="MCY1011817.1"/>
    <property type="molecule type" value="Genomic_DNA"/>
</dbReference>
<accession>A0A9X3J0L3</accession>
<gene>
    <name evidence="2" type="ORF">OV079_40940</name>
</gene>
<evidence type="ECO:0000313" key="2">
    <source>
        <dbReference type="EMBL" id="MCY1011817.1"/>
    </source>
</evidence>